<feature type="transmembrane region" description="Helical" evidence="5">
    <location>
        <begin position="338"/>
        <end position="358"/>
    </location>
</feature>
<dbReference type="PANTHER" id="PTHR23530">
    <property type="entry name" value="TRANSPORT PROTEIN-RELATED"/>
    <property type="match status" value="1"/>
</dbReference>
<sequence length="447" mass="50118">MTASQSPFGIANIRLFIAFRVFFNCRFYYPVFTILFLDYGLTIEQFALLNTIWAITIVLAEVPSGALADVFGRKTLIVITSFLMVIEMLVIAILPLGNSTLIFWGFLINRVLSGLAEAMASGADEAIAYDSLVVEGDVKDWPKVLSVQMRLRSIATIITATSGALLYDPAIVNRILNWAGSSASVNQQITMRFPVYLTLVLAVLACITALMMQENQKDTENNKEKYSMVKALEMTWQAGKWIGRTPFALAVILLGMCYDHVLRMIVTMTSQYFRLINLPEASFGFISSAMALLGLVTPKVAEYMVGRFSATQNMLWVAAVTLTGLFGLTGFFPYFGILPMACIFIGLMLVSFFTSHYLNQVTESYQRATVLSFKGLAFNLAYGLIGVFFAMLIQYQRRTFHNAHPLWIADNIKNLAFKNAINWFPWYTIVVLSLIIFYCGYRLKGKK</sequence>
<dbReference type="Pfam" id="PF07690">
    <property type="entry name" value="MFS_1"/>
    <property type="match status" value="1"/>
</dbReference>
<dbReference type="InterPro" id="IPR020846">
    <property type="entry name" value="MFS_dom"/>
</dbReference>
<proteinExistence type="predicted"/>
<dbReference type="PROSITE" id="PS50850">
    <property type="entry name" value="MFS"/>
    <property type="match status" value="1"/>
</dbReference>
<keyword evidence="2 5" id="KW-0812">Transmembrane</keyword>
<organism evidence="7 8">
    <name type="scientific">Desulfomarina profundi</name>
    <dbReference type="NCBI Taxonomy" id="2772557"/>
    <lineage>
        <taxon>Bacteria</taxon>
        <taxon>Pseudomonadati</taxon>
        <taxon>Thermodesulfobacteriota</taxon>
        <taxon>Desulfobulbia</taxon>
        <taxon>Desulfobulbales</taxon>
        <taxon>Desulfobulbaceae</taxon>
        <taxon>Desulfomarina</taxon>
    </lineage>
</organism>
<keyword evidence="8" id="KW-1185">Reference proteome</keyword>
<evidence type="ECO:0000256" key="5">
    <source>
        <dbReference type="SAM" id="Phobius"/>
    </source>
</evidence>
<feature type="transmembrane region" description="Helical" evidence="5">
    <location>
        <begin position="193"/>
        <end position="212"/>
    </location>
</feature>
<dbReference type="GO" id="GO:0016020">
    <property type="term" value="C:membrane"/>
    <property type="evidence" value="ECO:0007669"/>
    <property type="project" value="UniProtKB-SubCell"/>
</dbReference>
<dbReference type="InterPro" id="IPR011701">
    <property type="entry name" value="MFS"/>
</dbReference>
<feature type="transmembrane region" description="Helical" evidence="5">
    <location>
        <begin position="241"/>
        <end position="261"/>
    </location>
</feature>
<dbReference type="PROSITE" id="PS00216">
    <property type="entry name" value="SUGAR_TRANSPORT_1"/>
    <property type="match status" value="1"/>
</dbReference>
<evidence type="ECO:0000313" key="8">
    <source>
        <dbReference type="Proteomes" id="UP000826725"/>
    </source>
</evidence>
<dbReference type="KEGG" id="dbk:DGMP_29620"/>
<evidence type="ECO:0000256" key="4">
    <source>
        <dbReference type="ARBA" id="ARBA00023136"/>
    </source>
</evidence>
<feature type="transmembrane region" description="Helical" evidence="5">
    <location>
        <begin position="370"/>
        <end position="393"/>
    </location>
</feature>
<evidence type="ECO:0000256" key="1">
    <source>
        <dbReference type="ARBA" id="ARBA00004141"/>
    </source>
</evidence>
<protein>
    <submittedName>
        <fullName evidence="7">MFS transporter</fullName>
    </submittedName>
</protein>
<dbReference type="InterPro" id="IPR053160">
    <property type="entry name" value="MFS_DHA3_Transporter"/>
</dbReference>
<dbReference type="EMBL" id="AP024086">
    <property type="protein sequence ID" value="BCL62269.1"/>
    <property type="molecule type" value="Genomic_DNA"/>
</dbReference>
<feature type="transmembrane region" description="Helical" evidence="5">
    <location>
        <begin position="21"/>
        <end position="41"/>
    </location>
</feature>
<feature type="domain" description="Major facilitator superfamily (MFS) profile" evidence="6">
    <location>
        <begin position="10"/>
        <end position="447"/>
    </location>
</feature>
<evidence type="ECO:0000256" key="2">
    <source>
        <dbReference type="ARBA" id="ARBA00022692"/>
    </source>
</evidence>
<dbReference type="GO" id="GO:0022857">
    <property type="term" value="F:transmembrane transporter activity"/>
    <property type="evidence" value="ECO:0007669"/>
    <property type="project" value="InterPro"/>
</dbReference>
<gene>
    <name evidence="7" type="ORF">DGMP_29620</name>
</gene>
<feature type="transmembrane region" description="Helical" evidence="5">
    <location>
        <begin position="75"/>
        <end position="97"/>
    </location>
</feature>
<feature type="transmembrane region" description="Helical" evidence="5">
    <location>
        <begin position="47"/>
        <end position="68"/>
    </location>
</feature>
<dbReference type="InterPro" id="IPR005829">
    <property type="entry name" value="Sugar_transporter_CS"/>
</dbReference>
<dbReference type="AlphaFoldDB" id="A0A8D5JI46"/>
<name>A0A8D5JI46_9BACT</name>
<accession>A0A8D5JI46</accession>
<evidence type="ECO:0000256" key="3">
    <source>
        <dbReference type="ARBA" id="ARBA00022989"/>
    </source>
</evidence>
<evidence type="ECO:0000313" key="7">
    <source>
        <dbReference type="EMBL" id="BCL62269.1"/>
    </source>
</evidence>
<evidence type="ECO:0000259" key="6">
    <source>
        <dbReference type="PROSITE" id="PS50850"/>
    </source>
</evidence>
<comment type="subcellular location">
    <subcellularLocation>
        <location evidence="1">Membrane</location>
        <topology evidence="1">Multi-pass membrane protein</topology>
    </subcellularLocation>
</comment>
<reference evidence="7" key="1">
    <citation type="submission" date="2020-09" db="EMBL/GenBank/DDBJ databases">
        <title>Desulfogranum mesoprofundum gen. nov., sp. nov., a novel mesophilic, sulfate-reducing chemolithoautotroph isolated from a deep-sea hydrothermal vent chimney in the Suiyo Seamount.</title>
        <authorList>
            <person name="Hashimoto Y."/>
            <person name="Nakagawa S."/>
        </authorList>
    </citation>
    <scope>NUCLEOTIDE SEQUENCE</scope>
    <source>
        <strain evidence="7">KT2</strain>
    </source>
</reference>
<keyword evidence="4 5" id="KW-0472">Membrane</keyword>
<dbReference type="Proteomes" id="UP000826725">
    <property type="component" value="Chromosome"/>
</dbReference>
<dbReference type="PANTHER" id="PTHR23530:SF1">
    <property type="entry name" value="PERMEASE, MAJOR FACILITATOR SUPERFAMILY-RELATED"/>
    <property type="match status" value="1"/>
</dbReference>
<feature type="transmembrane region" description="Helical" evidence="5">
    <location>
        <begin position="313"/>
        <end position="332"/>
    </location>
</feature>
<dbReference type="RefSeq" id="WP_228854642.1">
    <property type="nucleotide sequence ID" value="NZ_AP024086.1"/>
</dbReference>
<keyword evidence="3 5" id="KW-1133">Transmembrane helix</keyword>
<feature type="transmembrane region" description="Helical" evidence="5">
    <location>
        <begin position="423"/>
        <end position="441"/>
    </location>
</feature>